<feature type="signal peptide" evidence="1">
    <location>
        <begin position="1"/>
        <end position="18"/>
    </location>
</feature>
<proteinExistence type="predicted"/>
<dbReference type="PROSITE" id="PS51257">
    <property type="entry name" value="PROKAR_LIPOPROTEIN"/>
    <property type="match status" value="1"/>
</dbReference>
<dbReference type="EMBL" id="DVKT01000036">
    <property type="protein sequence ID" value="HIT39365.1"/>
    <property type="molecule type" value="Genomic_DNA"/>
</dbReference>
<evidence type="ECO:0000313" key="2">
    <source>
        <dbReference type="EMBL" id="HIT39365.1"/>
    </source>
</evidence>
<protein>
    <submittedName>
        <fullName evidence="2">Right-handed parallel beta-helix repeat-containing protein</fullName>
    </submittedName>
</protein>
<comment type="caution">
    <text evidence="2">The sequence shown here is derived from an EMBL/GenBank/DDBJ whole genome shotgun (WGS) entry which is preliminary data.</text>
</comment>
<sequence length="435" mass="47494">MKLTKILAMFFAATVVMASCSDDENNGNGNNNGSNTLPANAIVWTKDTTVTLTDHFLVDEDQVLIVEEGVTVIAANTEVKPEIVVLGSMYCLGTAEKPVTFTVEASAKGDRFSRSWGGIICGYDCPELVLLHTVIEYGGALTTENSLSFRNQLFKTETGEGVPAVHFCNRNGKMLIQNCVFRNNAEDQIYITGGESIVANNYFICNGEEGGEAINYKSDCKADIAYNLIYDANTNGFKLSNSGFTDVQSHLYCYNNTIVNSGWRRPKKKGGSIWLEEGIYAEMYNNMIYDCRWGLKHDTEAFEDEKCVITPNYYFASTTTGVEQMQADESEGILNGADDIMSATASDKDPLFANFTRQSDININVGGNGAGAPQTWDDAWDFHLAANSPALIGGKTSFARHFANGLTFEGLKGIYTQSTFSSPDPSSYFGAFGSK</sequence>
<evidence type="ECO:0000313" key="3">
    <source>
        <dbReference type="Proteomes" id="UP000886722"/>
    </source>
</evidence>
<dbReference type="Gene3D" id="2.160.20.10">
    <property type="entry name" value="Single-stranded right-handed beta-helix, Pectin lyase-like"/>
    <property type="match status" value="1"/>
</dbReference>
<accession>A0A9D1GE05</accession>
<feature type="chain" id="PRO_5039337319" evidence="1">
    <location>
        <begin position="19"/>
        <end position="435"/>
    </location>
</feature>
<reference evidence="2" key="2">
    <citation type="journal article" date="2021" name="PeerJ">
        <title>Extensive microbial diversity within the chicken gut microbiome revealed by metagenomics and culture.</title>
        <authorList>
            <person name="Gilroy R."/>
            <person name="Ravi A."/>
            <person name="Getino M."/>
            <person name="Pursley I."/>
            <person name="Horton D.L."/>
            <person name="Alikhan N.F."/>
            <person name="Baker D."/>
            <person name="Gharbi K."/>
            <person name="Hall N."/>
            <person name="Watson M."/>
            <person name="Adriaenssens E.M."/>
            <person name="Foster-Nyarko E."/>
            <person name="Jarju S."/>
            <person name="Secka A."/>
            <person name="Antonio M."/>
            <person name="Oren A."/>
            <person name="Chaudhuri R.R."/>
            <person name="La Ragione R."/>
            <person name="Hildebrand F."/>
            <person name="Pallen M.J."/>
        </authorList>
    </citation>
    <scope>NUCLEOTIDE SEQUENCE</scope>
    <source>
        <strain evidence="2">21143</strain>
    </source>
</reference>
<dbReference type="InterPro" id="IPR012334">
    <property type="entry name" value="Pectin_lyas_fold"/>
</dbReference>
<dbReference type="Proteomes" id="UP000886722">
    <property type="component" value="Unassembled WGS sequence"/>
</dbReference>
<reference evidence="2" key="1">
    <citation type="submission" date="2020-10" db="EMBL/GenBank/DDBJ databases">
        <authorList>
            <person name="Gilroy R."/>
        </authorList>
    </citation>
    <scope>NUCLEOTIDE SEQUENCE</scope>
    <source>
        <strain evidence="2">21143</strain>
    </source>
</reference>
<organism evidence="2 3">
    <name type="scientific">Candidatus Caccoplasma intestinavium</name>
    <dbReference type="NCBI Taxonomy" id="2840716"/>
    <lineage>
        <taxon>Bacteria</taxon>
        <taxon>Pseudomonadati</taxon>
        <taxon>Bacteroidota</taxon>
        <taxon>Bacteroidia</taxon>
        <taxon>Bacteroidales</taxon>
        <taxon>Bacteroidaceae</taxon>
        <taxon>Bacteroidaceae incertae sedis</taxon>
        <taxon>Candidatus Caccoplasma</taxon>
    </lineage>
</organism>
<dbReference type="InterPro" id="IPR011050">
    <property type="entry name" value="Pectin_lyase_fold/virulence"/>
</dbReference>
<name>A0A9D1GE05_9BACT</name>
<gene>
    <name evidence="2" type="ORF">IAD06_04950</name>
</gene>
<dbReference type="SUPFAM" id="SSF51126">
    <property type="entry name" value="Pectin lyase-like"/>
    <property type="match status" value="1"/>
</dbReference>
<keyword evidence="1" id="KW-0732">Signal</keyword>
<evidence type="ECO:0000256" key="1">
    <source>
        <dbReference type="SAM" id="SignalP"/>
    </source>
</evidence>
<dbReference type="AlphaFoldDB" id="A0A9D1GE05"/>